<name>A0A7D9JAB7_PARCT</name>
<organism evidence="2 3">
    <name type="scientific">Paramuricea clavata</name>
    <name type="common">Red gorgonian</name>
    <name type="synonym">Violescent sea-whip</name>
    <dbReference type="NCBI Taxonomy" id="317549"/>
    <lineage>
        <taxon>Eukaryota</taxon>
        <taxon>Metazoa</taxon>
        <taxon>Cnidaria</taxon>
        <taxon>Anthozoa</taxon>
        <taxon>Octocorallia</taxon>
        <taxon>Malacalcyonacea</taxon>
        <taxon>Plexauridae</taxon>
        <taxon>Paramuricea</taxon>
    </lineage>
</organism>
<evidence type="ECO:0000313" key="3">
    <source>
        <dbReference type="Proteomes" id="UP001152795"/>
    </source>
</evidence>
<feature type="compositionally biased region" description="Polar residues" evidence="1">
    <location>
        <begin position="274"/>
        <end position="284"/>
    </location>
</feature>
<feature type="non-terminal residue" evidence="2">
    <location>
        <position position="298"/>
    </location>
</feature>
<comment type="caution">
    <text evidence="2">The sequence shown here is derived from an EMBL/GenBank/DDBJ whole genome shotgun (WGS) entry which is preliminary data.</text>
</comment>
<sequence length="298" mass="33165">MADQNGEKPPSLPENNDETTKQGTDEVKSQVSTKSTRYLKLKNRKKAAKARLTKARNKAAMLTTGHPSTKTEIRRAIKKVKAESAIIEKIIYALKETVVLSDEALEGTDVDTVMENLDKELCDIMDLVDTTIKYANDHIKERLVNGEDESEVSTIASSKISVNSMATKSSHTKSSHAKSSHAKSSHVTPPKSVEKSVVETQQQEVKDANDRLKQLEKDQQALEQELQKKCETFELNKERIKDARSIVFLNEARAKATERLGKVTEDVTVLPVKNNQNSPENMTLPQAFPFGLPPTSTH</sequence>
<feature type="region of interest" description="Disordered" evidence="1">
    <location>
        <begin position="1"/>
        <end position="36"/>
    </location>
</feature>
<feature type="region of interest" description="Disordered" evidence="1">
    <location>
        <begin position="274"/>
        <end position="298"/>
    </location>
</feature>
<evidence type="ECO:0000256" key="1">
    <source>
        <dbReference type="SAM" id="MobiDB-lite"/>
    </source>
</evidence>
<dbReference type="AlphaFoldDB" id="A0A7D9JAB7"/>
<proteinExistence type="predicted"/>
<feature type="region of interest" description="Disordered" evidence="1">
    <location>
        <begin position="162"/>
        <end position="204"/>
    </location>
</feature>
<dbReference type="EMBL" id="CACRXK020013705">
    <property type="protein sequence ID" value="CAB4025619.1"/>
    <property type="molecule type" value="Genomic_DNA"/>
</dbReference>
<keyword evidence="3" id="KW-1185">Reference proteome</keyword>
<evidence type="ECO:0000313" key="2">
    <source>
        <dbReference type="EMBL" id="CAB4025619.1"/>
    </source>
</evidence>
<feature type="compositionally biased region" description="Basic and acidic residues" evidence="1">
    <location>
        <begin position="18"/>
        <end position="28"/>
    </location>
</feature>
<reference evidence="2" key="1">
    <citation type="submission" date="2020-04" db="EMBL/GenBank/DDBJ databases">
        <authorList>
            <person name="Alioto T."/>
            <person name="Alioto T."/>
            <person name="Gomez Garrido J."/>
        </authorList>
    </citation>
    <scope>NUCLEOTIDE SEQUENCE</scope>
    <source>
        <strain evidence="2">A484AB</strain>
    </source>
</reference>
<accession>A0A7D9JAB7</accession>
<dbReference type="Proteomes" id="UP001152795">
    <property type="component" value="Unassembled WGS sequence"/>
</dbReference>
<gene>
    <name evidence="2" type="ORF">PACLA_8A059811</name>
</gene>
<feature type="compositionally biased region" description="Basic residues" evidence="1">
    <location>
        <begin position="170"/>
        <end position="184"/>
    </location>
</feature>
<protein>
    <submittedName>
        <fullName evidence="2">Uncharacterized protein</fullName>
    </submittedName>
</protein>